<evidence type="ECO:0000256" key="9">
    <source>
        <dbReference type="RuleBase" id="RU003624"/>
    </source>
</evidence>
<evidence type="ECO:0000256" key="5">
    <source>
        <dbReference type="ARBA" id="ARBA00023274"/>
    </source>
</evidence>
<dbReference type="InterPro" id="IPR036419">
    <property type="entry name" value="Ribosomal_S3_C_sf"/>
</dbReference>
<comment type="caution">
    <text evidence="11">The sequence shown here is derived from an EMBL/GenBank/DDBJ whole genome shotgun (WGS) entry which is preliminary data.</text>
</comment>
<dbReference type="InterPro" id="IPR015946">
    <property type="entry name" value="KH_dom-like_a/b"/>
</dbReference>
<dbReference type="PROSITE" id="PS00548">
    <property type="entry name" value="RIBOSOMAL_S3"/>
    <property type="match status" value="1"/>
</dbReference>
<feature type="domain" description="KH type-2" evidence="10">
    <location>
        <begin position="39"/>
        <end position="109"/>
    </location>
</feature>
<dbReference type="GO" id="GO:0022627">
    <property type="term" value="C:cytosolic small ribosomal subunit"/>
    <property type="evidence" value="ECO:0007669"/>
    <property type="project" value="TreeGrafter"/>
</dbReference>
<name>A0A1F5PMV7_9BACT</name>
<evidence type="ECO:0000256" key="8">
    <source>
        <dbReference type="HAMAP-Rule" id="MF_01309"/>
    </source>
</evidence>
<comment type="function">
    <text evidence="6 8">Binds the lower part of the 30S subunit head. Binds mRNA in the 70S ribosome, positioning it for translation.</text>
</comment>
<sequence length="225" mass="25659">MGQKINPKVLRLNITDVWRSRWMVDRNKFAKTLQQDVRIREYIVKNYRKAGVDRVEIERTSQQLTIIIKTTKPGMLIGRAGGGIEDLKKKLKSEIGLKGEFKINVEEVKHFNLSAQVWADGIAEQIEKRVSHRRALKQAMDQIMDAGAKGVRVQVKGRLGGSEIARSERQYKGSLPLHTFRTDIDYAESTAFTTYGTIGIKVWINRGEVFAKQSEDSSPSRRTQK</sequence>
<evidence type="ECO:0000256" key="1">
    <source>
        <dbReference type="ARBA" id="ARBA00010761"/>
    </source>
</evidence>
<protein>
    <recommendedName>
        <fullName evidence="7 8">Small ribosomal subunit protein uS3</fullName>
    </recommendedName>
</protein>
<dbReference type="InterPro" id="IPR009019">
    <property type="entry name" value="KH_sf_prok-type"/>
</dbReference>
<evidence type="ECO:0000256" key="7">
    <source>
        <dbReference type="ARBA" id="ARBA00035257"/>
    </source>
</evidence>
<gene>
    <name evidence="8" type="primary">rpsC</name>
    <name evidence="11" type="ORF">A2722_01515</name>
</gene>
<dbReference type="PROSITE" id="PS50823">
    <property type="entry name" value="KH_TYPE_2"/>
    <property type="match status" value="1"/>
</dbReference>
<evidence type="ECO:0000313" key="11">
    <source>
        <dbReference type="EMBL" id="OGE91255.1"/>
    </source>
</evidence>
<dbReference type="STRING" id="1817828.A2722_01515"/>
<dbReference type="GO" id="GO:0006412">
    <property type="term" value="P:translation"/>
    <property type="evidence" value="ECO:0007669"/>
    <property type="project" value="UniProtKB-UniRule"/>
</dbReference>
<dbReference type="Gene3D" id="3.30.300.20">
    <property type="match status" value="1"/>
</dbReference>
<dbReference type="InterPro" id="IPR005704">
    <property type="entry name" value="Ribosomal_uS3_bac-typ"/>
</dbReference>
<dbReference type="PANTHER" id="PTHR11760">
    <property type="entry name" value="30S/40S RIBOSOMAL PROTEIN S3"/>
    <property type="match status" value="1"/>
</dbReference>
<dbReference type="SUPFAM" id="SSF54821">
    <property type="entry name" value="Ribosomal protein S3 C-terminal domain"/>
    <property type="match status" value="1"/>
</dbReference>
<accession>A0A1F5PMV7</accession>
<dbReference type="InterPro" id="IPR001351">
    <property type="entry name" value="Ribosomal_uS3_C"/>
</dbReference>
<evidence type="ECO:0000256" key="6">
    <source>
        <dbReference type="ARBA" id="ARBA00024998"/>
    </source>
</evidence>
<keyword evidence="5 8" id="KW-0687">Ribonucleoprotein</keyword>
<reference evidence="11 12" key="1">
    <citation type="journal article" date="2016" name="Nat. Commun.">
        <title>Thousands of microbial genomes shed light on interconnected biogeochemical processes in an aquifer system.</title>
        <authorList>
            <person name="Anantharaman K."/>
            <person name="Brown C.T."/>
            <person name="Hug L.A."/>
            <person name="Sharon I."/>
            <person name="Castelle C.J."/>
            <person name="Probst A.J."/>
            <person name="Thomas B.C."/>
            <person name="Singh A."/>
            <person name="Wilkins M.J."/>
            <person name="Karaoz U."/>
            <person name="Brodie E.L."/>
            <person name="Williams K.H."/>
            <person name="Hubbard S.S."/>
            <person name="Banfield J.F."/>
        </authorList>
    </citation>
    <scope>NUCLEOTIDE SEQUENCE [LARGE SCALE GENOMIC DNA]</scope>
</reference>
<dbReference type="NCBIfam" id="TIGR01009">
    <property type="entry name" value="rpsC_bact"/>
    <property type="match status" value="1"/>
</dbReference>
<dbReference type="InterPro" id="IPR057258">
    <property type="entry name" value="Ribosomal_uS3"/>
</dbReference>
<dbReference type="InterPro" id="IPR018280">
    <property type="entry name" value="Ribosomal_uS3_CS"/>
</dbReference>
<dbReference type="Pfam" id="PF07650">
    <property type="entry name" value="KH_2"/>
    <property type="match status" value="1"/>
</dbReference>
<evidence type="ECO:0000313" key="12">
    <source>
        <dbReference type="Proteomes" id="UP000178377"/>
    </source>
</evidence>
<evidence type="ECO:0000256" key="2">
    <source>
        <dbReference type="ARBA" id="ARBA00022730"/>
    </source>
</evidence>
<comment type="similarity">
    <text evidence="1 8 9">Belongs to the universal ribosomal protein uS3 family.</text>
</comment>
<evidence type="ECO:0000256" key="4">
    <source>
        <dbReference type="ARBA" id="ARBA00022980"/>
    </source>
</evidence>
<keyword evidence="3 8" id="KW-0694">RNA-binding</keyword>
<dbReference type="Pfam" id="PF00189">
    <property type="entry name" value="Ribosomal_S3_C"/>
    <property type="match status" value="1"/>
</dbReference>
<organism evidence="11 12">
    <name type="scientific">Candidatus Doudnabacteria bacterium RIFCSPHIGHO2_01_FULL_50_11</name>
    <dbReference type="NCBI Taxonomy" id="1817828"/>
    <lineage>
        <taxon>Bacteria</taxon>
        <taxon>Candidatus Doudnaibacteriota</taxon>
    </lineage>
</organism>
<dbReference type="GO" id="GO:0019843">
    <property type="term" value="F:rRNA binding"/>
    <property type="evidence" value="ECO:0007669"/>
    <property type="project" value="UniProtKB-UniRule"/>
</dbReference>
<dbReference type="GO" id="GO:0003735">
    <property type="term" value="F:structural constituent of ribosome"/>
    <property type="evidence" value="ECO:0007669"/>
    <property type="project" value="InterPro"/>
</dbReference>
<comment type="subunit">
    <text evidence="8">Part of the 30S ribosomal subunit. Forms a tight complex with proteins S10 and S14.</text>
</comment>
<keyword evidence="4 8" id="KW-0689">Ribosomal protein</keyword>
<dbReference type="GO" id="GO:0003729">
    <property type="term" value="F:mRNA binding"/>
    <property type="evidence" value="ECO:0007669"/>
    <property type="project" value="UniProtKB-UniRule"/>
</dbReference>
<keyword evidence="2 8" id="KW-0699">rRNA-binding</keyword>
<dbReference type="PANTHER" id="PTHR11760:SF19">
    <property type="entry name" value="SMALL RIBOSOMAL SUBUNIT PROTEIN US3C"/>
    <property type="match status" value="1"/>
</dbReference>
<dbReference type="Proteomes" id="UP000178377">
    <property type="component" value="Unassembled WGS sequence"/>
</dbReference>
<evidence type="ECO:0000256" key="3">
    <source>
        <dbReference type="ARBA" id="ARBA00022884"/>
    </source>
</evidence>
<dbReference type="FunFam" id="3.30.300.20:FF:000001">
    <property type="entry name" value="30S ribosomal protein S3"/>
    <property type="match status" value="1"/>
</dbReference>
<dbReference type="SUPFAM" id="SSF54814">
    <property type="entry name" value="Prokaryotic type KH domain (KH-domain type II)"/>
    <property type="match status" value="1"/>
</dbReference>
<dbReference type="Gene3D" id="3.30.1140.32">
    <property type="entry name" value="Ribosomal protein S3, C-terminal domain"/>
    <property type="match status" value="1"/>
</dbReference>
<dbReference type="InterPro" id="IPR004044">
    <property type="entry name" value="KH_dom_type_2"/>
</dbReference>
<dbReference type="HAMAP" id="MF_01309_B">
    <property type="entry name" value="Ribosomal_uS3_B"/>
    <property type="match status" value="1"/>
</dbReference>
<evidence type="ECO:0000259" key="10">
    <source>
        <dbReference type="PROSITE" id="PS50823"/>
    </source>
</evidence>
<dbReference type="CDD" id="cd02412">
    <property type="entry name" value="KH-II_30S_S3"/>
    <property type="match status" value="1"/>
</dbReference>
<proteinExistence type="inferred from homology"/>
<dbReference type="EMBL" id="MFEO01000002">
    <property type="protein sequence ID" value="OGE91255.1"/>
    <property type="molecule type" value="Genomic_DNA"/>
</dbReference>
<dbReference type="AlphaFoldDB" id="A0A1F5PMV7"/>